<comment type="caution">
    <text evidence="1">The sequence shown here is derived from an EMBL/GenBank/DDBJ whole genome shotgun (WGS) entry which is preliminary data.</text>
</comment>
<evidence type="ECO:0000313" key="1">
    <source>
        <dbReference type="EMBL" id="EJW96122.1"/>
    </source>
</evidence>
<sequence>MNKVVRKIAEEKFKCDKCLIRKLCKFSQQSGGPNCL</sequence>
<reference evidence="1" key="1">
    <citation type="journal article" date="2012" name="PLoS ONE">
        <title>Gene sets for utilization of primary and secondary nutrition supplies in the distal gut of endangered iberian lynx.</title>
        <authorList>
            <person name="Alcaide M."/>
            <person name="Messina E."/>
            <person name="Richter M."/>
            <person name="Bargiela R."/>
            <person name="Peplies J."/>
            <person name="Huws S.A."/>
            <person name="Newbold C.J."/>
            <person name="Golyshin P.N."/>
            <person name="Simon M.A."/>
            <person name="Lopez G."/>
            <person name="Yakimov M.M."/>
            <person name="Ferrer M."/>
        </authorList>
    </citation>
    <scope>NUCLEOTIDE SEQUENCE</scope>
</reference>
<dbReference type="AlphaFoldDB" id="J9G2U9"/>
<gene>
    <name evidence="1" type="ORF">EVA_15769</name>
</gene>
<proteinExistence type="predicted"/>
<protein>
    <submittedName>
        <fullName evidence="1">Uncharacterized protein</fullName>
    </submittedName>
</protein>
<organism evidence="1">
    <name type="scientific">gut metagenome</name>
    <dbReference type="NCBI Taxonomy" id="749906"/>
    <lineage>
        <taxon>unclassified sequences</taxon>
        <taxon>metagenomes</taxon>
        <taxon>organismal metagenomes</taxon>
    </lineage>
</organism>
<feature type="non-terminal residue" evidence="1">
    <location>
        <position position="36"/>
    </location>
</feature>
<dbReference type="EMBL" id="AMCI01005445">
    <property type="protein sequence ID" value="EJW96122.1"/>
    <property type="molecule type" value="Genomic_DNA"/>
</dbReference>
<name>J9G2U9_9ZZZZ</name>
<accession>J9G2U9</accession>